<evidence type="ECO:0000313" key="3">
    <source>
        <dbReference type="Proteomes" id="UP000240572"/>
    </source>
</evidence>
<sequence length="143" mass="16052">MSIIAIEQYITTRLPGATRLESAGYIFYFYGQEQMMPFLTLATADQEGDRDSNLDREGVYRVNIGLPKEQYQGLLPHTGAAPDYTALNVWMPHPHYAKQYYVCILNPEGDNLSRSFGLIDAAYNLAQKRYEKKHGGSGSIPGI</sequence>
<dbReference type="Proteomes" id="UP000240572">
    <property type="component" value="Unassembled WGS sequence"/>
</dbReference>
<dbReference type="EMBL" id="PYGD01000006">
    <property type="protein sequence ID" value="PSK91181.1"/>
    <property type="molecule type" value="Genomic_DNA"/>
</dbReference>
<dbReference type="AlphaFoldDB" id="A0A2P8D1W0"/>
<evidence type="ECO:0000259" key="1">
    <source>
        <dbReference type="Pfam" id="PF19694"/>
    </source>
</evidence>
<gene>
    <name evidence="2" type="ORF">B0I18_106193</name>
</gene>
<name>A0A2P8D1W0_9BACT</name>
<proteinExistence type="predicted"/>
<accession>A0A2P8D1W0</accession>
<keyword evidence="3" id="KW-1185">Reference proteome</keyword>
<comment type="caution">
    <text evidence="2">The sequence shown here is derived from an EMBL/GenBank/DDBJ whole genome shotgun (WGS) entry which is preliminary data.</text>
</comment>
<evidence type="ECO:0000313" key="2">
    <source>
        <dbReference type="EMBL" id="PSK91181.1"/>
    </source>
</evidence>
<dbReference type="OrthoDB" id="9783727at2"/>
<dbReference type="Pfam" id="PF19694">
    <property type="entry name" value="DUF6194"/>
    <property type="match status" value="1"/>
</dbReference>
<protein>
    <recommendedName>
        <fullName evidence="1">DUF6194 domain-containing protein</fullName>
    </recommendedName>
</protein>
<feature type="domain" description="DUF6194" evidence="1">
    <location>
        <begin position="1"/>
        <end position="134"/>
    </location>
</feature>
<dbReference type="InterPro" id="IPR045676">
    <property type="entry name" value="DUF6194"/>
</dbReference>
<dbReference type="RefSeq" id="WP_106523780.1">
    <property type="nucleotide sequence ID" value="NZ_PYGD01000006.1"/>
</dbReference>
<organism evidence="2 3">
    <name type="scientific">Taibaiella chishuiensis</name>
    <dbReference type="NCBI Taxonomy" id="1434707"/>
    <lineage>
        <taxon>Bacteria</taxon>
        <taxon>Pseudomonadati</taxon>
        <taxon>Bacteroidota</taxon>
        <taxon>Chitinophagia</taxon>
        <taxon>Chitinophagales</taxon>
        <taxon>Chitinophagaceae</taxon>
        <taxon>Taibaiella</taxon>
    </lineage>
</organism>
<reference evidence="2 3" key="1">
    <citation type="submission" date="2018-03" db="EMBL/GenBank/DDBJ databases">
        <title>Genomic Encyclopedia of Type Strains, Phase III (KMG-III): the genomes of soil and plant-associated and newly described type strains.</title>
        <authorList>
            <person name="Whitman W."/>
        </authorList>
    </citation>
    <scope>NUCLEOTIDE SEQUENCE [LARGE SCALE GENOMIC DNA]</scope>
    <source>
        <strain evidence="2 3">CGMCC 1.12700</strain>
    </source>
</reference>